<evidence type="ECO:0000313" key="4">
    <source>
        <dbReference type="Proteomes" id="UP000078546"/>
    </source>
</evidence>
<protein>
    <submittedName>
        <fullName evidence="2">Uncharacterized protein</fullName>
    </submittedName>
</protein>
<reference evidence="4 5" key="2">
    <citation type="submission" date="2016-05" db="EMBL/GenBank/DDBJ databases">
        <authorList>
            <person name="Naeem Raeece"/>
        </authorList>
    </citation>
    <scope>NUCLEOTIDE SEQUENCE [LARGE SCALE GENOMIC DNA]</scope>
</reference>
<evidence type="ECO:0000313" key="3">
    <source>
        <dbReference type="EMBL" id="SBS92583.1"/>
    </source>
</evidence>
<evidence type="ECO:0000256" key="1">
    <source>
        <dbReference type="SAM" id="MobiDB-lite"/>
    </source>
</evidence>
<evidence type="ECO:0000313" key="5">
    <source>
        <dbReference type="Proteomes" id="UP000078560"/>
    </source>
</evidence>
<dbReference type="Proteomes" id="UP000078560">
    <property type="component" value="Unassembled WGS sequence"/>
</dbReference>
<evidence type="ECO:0000313" key="2">
    <source>
        <dbReference type="EMBL" id="SBS84384.1"/>
    </source>
</evidence>
<reference evidence="2" key="1">
    <citation type="submission" date="2016-05" db="EMBL/GenBank/DDBJ databases">
        <authorList>
            <person name="Lavstsen T."/>
            <person name="Jespersen J.S."/>
        </authorList>
    </citation>
    <scope>NUCLEOTIDE SEQUENCE [LARGE SCALE GENOMIC DNA]</scope>
</reference>
<proteinExistence type="predicted"/>
<gene>
    <name evidence="3" type="ORF">POVCU1_023580</name>
    <name evidence="2" type="ORF">POVCU2_0025840</name>
</gene>
<dbReference type="EMBL" id="FLQV01000444">
    <property type="protein sequence ID" value="SBS92583.1"/>
    <property type="molecule type" value="Genomic_DNA"/>
</dbReference>
<name>A0A1A8VV68_PLAOA</name>
<dbReference type="EMBL" id="FLQU01000354">
    <property type="protein sequence ID" value="SBS84384.1"/>
    <property type="molecule type" value="Genomic_DNA"/>
</dbReference>
<dbReference type="Proteomes" id="UP000078546">
    <property type="component" value="Unassembled WGS sequence"/>
</dbReference>
<organism evidence="2 5">
    <name type="scientific">Plasmodium ovale curtisi</name>
    <dbReference type="NCBI Taxonomy" id="864141"/>
    <lineage>
        <taxon>Eukaryota</taxon>
        <taxon>Sar</taxon>
        <taxon>Alveolata</taxon>
        <taxon>Apicomplexa</taxon>
        <taxon>Aconoidasida</taxon>
        <taxon>Haemosporida</taxon>
        <taxon>Plasmodiidae</taxon>
        <taxon>Plasmodium</taxon>
        <taxon>Plasmodium (Plasmodium)</taxon>
    </lineage>
</organism>
<feature type="compositionally biased region" description="Polar residues" evidence="1">
    <location>
        <begin position="17"/>
        <end position="49"/>
    </location>
</feature>
<accession>A0A1A8VV68</accession>
<feature type="region of interest" description="Disordered" evidence="1">
    <location>
        <begin position="1"/>
        <end position="77"/>
    </location>
</feature>
<dbReference type="AlphaFoldDB" id="A0A1A8VV68"/>
<sequence>MDAADKGVTSENRKSSQGDVSDTSKNLNKSGKSSTSEKSNMTSKSNTLGDPNKGKQIHTTNKLHTQEMDTDNFDANDDKTNKYRRFLQNSCDEFTIQQMEKFLKHGIADNGIRMMTTNNCSWLYDYYKTTKSSIPPIKELTEDTTVDYYYHTTPFSTQIGDINLVMMHSRVNFGDQTCTPADRVFKMNAVTPQMVKEAKIKSLRIAHVFKNKAKKQKGPYALYKRSVDGCVSRHASFYLDA</sequence>